<dbReference type="AlphaFoldDB" id="A0A9D4H3Y1"/>
<dbReference type="Proteomes" id="UP000828390">
    <property type="component" value="Unassembled WGS sequence"/>
</dbReference>
<proteinExistence type="predicted"/>
<gene>
    <name evidence="1" type="ORF">DPMN_130080</name>
</gene>
<name>A0A9D4H3Y1_DREPO</name>
<reference evidence="1" key="1">
    <citation type="journal article" date="2019" name="bioRxiv">
        <title>The Genome of the Zebra Mussel, Dreissena polymorpha: A Resource for Invasive Species Research.</title>
        <authorList>
            <person name="McCartney M.A."/>
            <person name="Auch B."/>
            <person name="Kono T."/>
            <person name="Mallez S."/>
            <person name="Zhang Y."/>
            <person name="Obille A."/>
            <person name="Becker A."/>
            <person name="Abrahante J.E."/>
            <person name="Garbe J."/>
            <person name="Badalamenti J.P."/>
            <person name="Herman A."/>
            <person name="Mangelson H."/>
            <person name="Liachko I."/>
            <person name="Sullivan S."/>
            <person name="Sone E.D."/>
            <person name="Koren S."/>
            <person name="Silverstein K.A.T."/>
            <person name="Beckman K.B."/>
            <person name="Gohl D.M."/>
        </authorList>
    </citation>
    <scope>NUCLEOTIDE SEQUENCE</scope>
    <source>
        <strain evidence="1">Duluth1</strain>
        <tissue evidence="1">Whole animal</tissue>
    </source>
</reference>
<evidence type="ECO:0000313" key="1">
    <source>
        <dbReference type="EMBL" id="KAH3828128.1"/>
    </source>
</evidence>
<keyword evidence="2" id="KW-1185">Reference proteome</keyword>
<comment type="caution">
    <text evidence="1">The sequence shown here is derived from an EMBL/GenBank/DDBJ whole genome shotgun (WGS) entry which is preliminary data.</text>
</comment>
<dbReference type="EMBL" id="JAIWYP010000005">
    <property type="protein sequence ID" value="KAH3828128.1"/>
    <property type="molecule type" value="Genomic_DNA"/>
</dbReference>
<organism evidence="1 2">
    <name type="scientific">Dreissena polymorpha</name>
    <name type="common">Zebra mussel</name>
    <name type="synonym">Mytilus polymorpha</name>
    <dbReference type="NCBI Taxonomy" id="45954"/>
    <lineage>
        <taxon>Eukaryota</taxon>
        <taxon>Metazoa</taxon>
        <taxon>Spiralia</taxon>
        <taxon>Lophotrochozoa</taxon>
        <taxon>Mollusca</taxon>
        <taxon>Bivalvia</taxon>
        <taxon>Autobranchia</taxon>
        <taxon>Heteroconchia</taxon>
        <taxon>Euheterodonta</taxon>
        <taxon>Imparidentia</taxon>
        <taxon>Neoheterodontei</taxon>
        <taxon>Myida</taxon>
        <taxon>Dreissenoidea</taxon>
        <taxon>Dreissenidae</taxon>
        <taxon>Dreissena</taxon>
    </lineage>
</organism>
<sequence>MQDELFAKYPDAAGFTFLVKIHIISPNLKSTGSQFKVGQYLNSTRPWKDRVKHVTMPDRVYSGGLHTH</sequence>
<evidence type="ECO:0000313" key="2">
    <source>
        <dbReference type="Proteomes" id="UP000828390"/>
    </source>
</evidence>
<reference evidence="1" key="2">
    <citation type="submission" date="2020-11" db="EMBL/GenBank/DDBJ databases">
        <authorList>
            <person name="McCartney M.A."/>
            <person name="Auch B."/>
            <person name="Kono T."/>
            <person name="Mallez S."/>
            <person name="Becker A."/>
            <person name="Gohl D.M."/>
            <person name="Silverstein K.A.T."/>
            <person name="Koren S."/>
            <person name="Bechman K.B."/>
            <person name="Herman A."/>
            <person name="Abrahante J.E."/>
            <person name="Garbe J."/>
        </authorList>
    </citation>
    <scope>NUCLEOTIDE SEQUENCE</scope>
    <source>
        <strain evidence="1">Duluth1</strain>
        <tissue evidence="1">Whole animal</tissue>
    </source>
</reference>
<protein>
    <submittedName>
        <fullName evidence="1">Uncharacterized protein</fullName>
    </submittedName>
</protein>
<accession>A0A9D4H3Y1</accession>